<accession>I0ILI0</accession>
<comment type="similarity">
    <text evidence="2">Belongs to the HupC/HyaC/HydC family.</text>
</comment>
<keyword evidence="3" id="KW-0813">Transport</keyword>
<dbReference type="STRING" id="1162668.LFE_0408"/>
<keyword evidence="10" id="KW-0408">Iron</keyword>
<keyword evidence="6 12" id="KW-0812">Transmembrane</keyword>
<dbReference type="KEGG" id="lfc:LFE_0408"/>
<dbReference type="GO" id="GO:0020037">
    <property type="term" value="F:heme binding"/>
    <property type="evidence" value="ECO:0007669"/>
    <property type="project" value="TreeGrafter"/>
</dbReference>
<keyword evidence="11 12" id="KW-0472">Membrane</keyword>
<evidence type="ECO:0000313" key="14">
    <source>
        <dbReference type="EMBL" id="BAM06129.1"/>
    </source>
</evidence>
<evidence type="ECO:0000313" key="15">
    <source>
        <dbReference type="Proteomes" id="UP000007382"/>
    </source>
</evidence>
<evidence type="ECO:0000256" key="2">
    <source>
        <dbReference type="ARBA" id="ARBA00008622"/>
    </source>
</evidence>
<dbReference type="eggNOG" id="COG1969">
    <property type="taxonomic scope" value="Bacteria"/>
</dbReference>
<dbReference type="Pfam" id="PF01292">
    <property type="entry name" value="Ni_hydr_CYTB"/>
    <property type="match status" value="1"/>
</dbReference>
<evidence type="ECO:0000256" key="12">
    <source>
        <dbReference type="SAM" id="Phobius"/>
    </source>
</evidence>
<gene>
    <name evidence="14" type="ordered locus">LFE_0408</name>
</gene>
<feature type="transmembrane region" description="Helical" evidence="12">
    <location>
        <begin position="21"/>
        <end position="40"/>
    </location>
</feature>
<dbReference type="GO" id="GO:0022904">
    <property type="term" value="P:respiratory electron transport chain"/>
    <property type="evidence" value="ECO:0007669"/>
    <property type="project" value="InterPro"/>
</dbReference>
<comment type="subcellular location">
    <subcellularLocation>
        <location evidence="1">Cell membrane</location>
        <topology evidence="1">Multi-pass membrane protein</topology>
    </subcellularLocation>
</comment>
<dbReference type="PATRIC" id="fig|1162668.3.peg.477"/>
<dbReference type="InterPro" id="IPR000516">
    <property type="entry name" value="Ni-dep_Hydgase_cyt-B"/>
</dbReference>
<evidence type="ECO:0000256" key="3">
    <source>
        <dbReference type="ARBA" id="ARBA00022448"/>
    </source>
</evidence>
<evidence type="ECO:0000256" key="9">
    <source>
        <dbReference type="ARBA" id="ARBA00022989"/>
    </source>
</evidence>
<dbReference type="SUPFAM" id="SSF81342">
    <property type="entry name" value="Transmembrane di-heme cytochromes"/>
    <property type="match status" value="1"/>
</dbReference>
<reference evidence="15" key="2">
    <citation type="submission" date="2012-03" db="EMBL/GenBank/DDBJ databases">
        <title>The complete genome sequence of the pioneer microbe on fresh volcanic deposit, Leptospirillum ferrooxidans strain C2-3.</title>
        <authorList>
            <person name="Fujimura R."/>
            <person name="Sato Y."/>
            <person name="Nishizawa T."/>
            <person name="Nanba K."/>
            <person name="Oshima K."/>
            <person name="Hattori M."/>
            <person name="Kamijo T."/>
            <person name="Ohta H."/>
        </authorList>
    </citation>
    <scope>NUCLEOTIDE SEQUENCE [LARGE SCALE GENOMIC DNA]</scope>
    <source>
        <strain evidence="15">C2-3</strain>
    </source>
</reference>
<dbReference type="AlphaFoldDB" id="I0ILI0"/>
<evidence type="ECO:0000256" key="1">
    <source>
        <dbReference type="ARBA" id="ARBA00004651"/>
    </source>
</evidence>
<dbReference type="OrthoDB" id="9815097at2"/>
<dbReference type="HOGENOM" id="CLU_078451_2_1_0"/>
<feature type="transmembrane region" description="Helical" evidence="12">
    <location>
        <begin position="60"/>
        <end position="79"/>
    </location>
</feature>
<dbReference type="EMBL" id="AP012342">
    <property type="protein sequence ID" value="BAM06129.1"/>
    <property type="molecule type" value="Genomic_DNA"/>
</dbReference>
<feature type="transmembrane region" description="Helical" evidence="12">
    <location>
        <begin position="191"/>
        <end position="217"/>
    </location>
</feature>
<keyword evidence="15" id="KW-1185">Reference proteome</keyword>
<keyword evidence="8" id="KW-0249">Electron transport</keyword>
<evidence type="ECO:0000256" key="10">
    <source>
        <dbReference type="ARBA" id="ARBA00023004"/>
    </source>
</evidence>
<protein>
    <submittedName>
        <fullName evidence="14">Putative cytochrome b561 family</fullName>
    </submittedName>
</protein>
<sequence>MDTDTKSDMKTMKIWEPGLRIWHWANALSILLLLETSFLFDWHKELGLSKETSGLFKKTHWVVGLVFAGFFLYRFFLLFRGKTFSRVKDLRITEKGQSVLGVLRHEISIHKNPPKDQNGQPMEPPEPGHNRLGRFLYIPLLFILLPLQIVTGVLWGSLNWGYWPVPALHNMDHATRKSIDDLLSNIHSTGMYIIVAIVILHIGGVIMSELTFGTNLLSSMIHGKKNLPPQAMMEYEKILEEGNASD</sequence>
<dbReference type="Proteomes" id="UP000007382">
    <property type="component" value="Chromosome"/>
</dbReference>
<evidence type="ECO:0000256" key="4">
    <source>
        <dbReference type="ARBA" id="ARBA00022475"/>
    </source>
</evidence>
<feature type="domain" description="Cytochrome b561 bacterial/Ni-hydrogenase" evidence="13">
    <location>
        <begin position="15"/>
        <end position="223"/>
    </location>
</feature>
<keyword evidence="5" id="KW-0349">Heme</keyword>
<dbReference type="InterPro" id="IPR011577">
    <property type="entry name" value="Cyt_b561_bac/Ni-Hgenase"/>
</dbReference>
<dbReference type="PANTHER" id="PTHR30485">
    <property type="entry name" value="NI/FE-HYDROGENASE 1 B-TYPE CYTOCHROME SUBUNIT"/>
    <property type="match status" value="1"/>
</dbReference>
<name>I0ILI0_LEPFC</name>
<dbReference type="GO" id="GO:0005886">
    <property type="term" value="C:plasma membrane"/>
    <property type="evidence" value="ECO:0007669"/>
    <property type="project" value="UniProtKB-SubCell"/>
</dbReference>
<evidence type="ECO:0000256" key="7">
    <source>
        <dbReference type="ARBA" id="ARBA00022723"/>
    </source>
</evidence>
<dbReference type="PANTHER" id="PTHR30485:SF2">
    <property type="entry name" value="BLL0597 PROTEIN"/>
    <property type="match status" value="1"/>
</dbReference>
<dbReference type="GO" id="GO:0009055">
    <property type="term" value="F:electron transfer activity"/>
    <property type="evidence" value="ECO:0007669"/>
    <property type="project" value="InterPro"/>
</dbReference>
<keyword evidence="9 12" id="KW-1133">Transmembrane helix</keyword>
<dbReference type="PRINTS" id="PR00161">
    <property type="entry name" value="NIHGNASECYTB"/>
</dbReference>
<keyword evidence="4" id="KW-1003">Cell membrane</keyword>
<evidence type="ECO:0000256" key="8">
    <source>
        <dbReference type="ARBA" id="ARBA00022982"/>
    </source>
</evidence>
<dbReference type="InterPro" id="IPR016174">
    <property type="entry name" value="Di-haem_cyt_TM"/>
</dbReference>
<dbReference type="GO" id="GO:0005506">
    <property type="term" value="F:iron ion binding"/>
    <property type="evidence" value="ECO:0007669"/>
    <property type="project" value="InterPro"/>
</dbReference>
<feature type="transmembrane region" description="Helical" evidence="12">
    <location>
        <begin position="135"/>
        <end position="158"/>
    </location>
</feature>
<evidence type="ECO:0000256" key="6">
    <source>
        <dbReference type="ARBA" id="ARBA00022692"/>
    </source>
</evidence>
<dbReference type="RefSeq" id="WP_014448622.1">
    <property type="nucleotide sequence ID" value="NC_017094.1"/>
</dbReference>
<proteinExistence type="inferred from homology"/>
<organism evidence="14 15">
    <name type="scientific">Leptospirillum ferrooxidans (strain C2-3)</name>
    <dbReference type="NCBI Taxonomy" id="1162668"/>
    <lineage>
        <taxon>Bacteria</taxon>
        <taxon>Pseudomonadati</taxon>
        <taxon>Nitrospirota</taxon>
        <taxon>Nitrospiria</taxon>
        <taxon>Nitrospirales</taxon>
        <taxon>Nitrospiraceae</taxon>
        <taxon>Leptospirillum</taxon>
    </lineage>
</organism>
<evidence type="ECO:0000256" key="11">
    <source>
        <dbReference type="ARBA" id="ARBA00023136"/>
    </source>
</evidence>
<reference evidence="14 15" key="1">
    <citation type="journal article" date="2012" name="J. Bacteriol.">
        <title>Complete Genome Sequence of Leptospirillum ferrooxidans Strain C2-3, Isolated from a Fresh Volcanic Ash Deposit on the Island of Miyake, Japan.</title>
        <authorList>
            <person name="Fujimura R."/>
            <person name="Sato Y."/>
            <person name="Nishizawa T."/>
            <person name="Oshima K."/>
            <person name="Kim S.-W."/>
            <person name="Hattori M."/>
            <person name="Kamijo T."/>
            <person name="Ohta H."/>
        </authorList>
    </citation>
    <scope>NUCLEOTIDE SEQUENCE [LARGE SCALE GENOMIC DNA]</scope>
    <source>
        <strain evidence="14 15">C2-3</strain>
    </source>
</reference>
<evidence type="ECO:0000256" key="5">
    <source>
        <dbReference type="ARBA" id="ARBA00022617"/>
    </source>
</evidence>
<dbReference type="InterPro" id="IPR051542">
    <property type="entry name" value="Hydrogenase_cytochrome"/>
</dbReference>
<evidence type="ECO:0000259" key="13">
    <source>
        <dbReference type="Pfam" id="PF01292"/>
    </source>
</evidence>
<dbReference type="Gene3D" id="1.20.950.20">
    <property type="entry name" value="Transmembrane di-heme cytochromes, Chain C"/>
    <property type="match status" value="1"/>
</dbReference>
<keyword evidence="7" id="KW-0479">Metal-binding</keyword>